<dbReference type="AlphaFoldDB" id="A0AAP2ANI0"/>
<organism evidence="1 2">
    <name type="scientific">Rhodococcus hoagii</name>
    <name type="common">Corynebacterium equii</name>
    <dbReference type="NCBI Taxonomy" id="43767"/>
    <lineage>
        <taxon>Bacteria</taxon>
        <taxon>Bacillati</taxon>
        <taxon>Actinomycetota</taxon>
        <taxon>Actinomycetes</taxon>
        <taxon>Mycobacteriales</taxon>
        <taxon>Nocardiaceae</taxon>
        <taxon>Prescottella</taxon>
    </lineage>
</organism>
<gene>
    <name evidence="1" type="ORF">GS453_14390</name>
</gene>
<sequence>MQQQWRSSALALPCRPALNAVPTANYQMCGTVYTGGSWVANAAPPSAATGVS</sequence>
<dbReference type="EMBL" id="WUXD01000016">
    <property type="protein sequence ID" value="MBM4628019.1"/>
    <property type="molecule type" value="Genomic_DNA"/>
</dbReference>
<accession>A0AAP2ANI0</accession>
<evidence type="ECO:0000313" key="2">
    <source>
        <dbReference type="Proteomes" id="UP000738270"/>
    </source>
</evidence>
<reference evidence="1" key="1">
    <citation type="submission" date="2019-11" db="EMBL/GenBank/DDBJ databases">
        <title>Spread of Macrolides and rifampicin resistant Rhodococcus equi in clinical isolates in the USA.</title>
        <authorList>
            <person name="Alvarez-Narvaez S."/>
            <person name="Huber L."/>
            <person name="Cohen N.D."/>
            <person name="Slovis N."/>
            <person name="Greiter M."/>
            <person name="Giguere S."/>
            <person name="Hart K."/>
        </authorList>
    </citation>
    <scope>NUCLEOTIDE SEQUENCE</scope>
    <source>
        <strain evidence="1">Lh_38</strain>
    </source>
</reference>
<dbReference type="Proteomes" id="UP000738270">
    <property type="component" value="Unassembled WGS sequence"/>
</dbReference>
<evidence type="ECO:0000313" key="1">
    <source>
        <dbReference type="EMBL" id="MBM4628019.1"/>
    </source>
</evidence>
<protein>
    <submittedName>
        <fullName evidence="1">Uncharacterized protein</fullName>
    </submittedName>
</protein>
<name>A0AAP2ANI0_RHOHA</name>
<proteinExistence type="predicted"/>
<comment type="caution">
    <text evidence="1">The sequence shown here is derived from an EMBL/GenBank/DDBJ whole genome shotgun (WGS) entry which is preliminary data.</text>
</comment>